<dbReference type="EMBL" id="QGDJ01000001">
    <property type="protein sequence ID" value="PWJ22198.1"/>
    <property type="molecule type" value="Genomic_DNA"/>
</dbReference>
<sequence length="46" mass="4967">MTERLSNLRLLALILAIAAGLILEAKAEDRRALAEKDCAEMAVLVS</sequence>
<dbReference type="Proteomes" id="UP000245839">
    <property type="component" value="Unassembled WGS sequence"/>
</dbReference>
<reference evidence="2 4" key="1">
    <citation type="submission" date="2016-10" db="EMBL/GenBank/DDBJ databases">
        <authorList>
            <person name="Cai Z."/>
        </authorList>
    </citation>
    <scope>NUCLEOTIDE SEQUENCE [LARGE SCALE GENOMIC DNA]</scope>
    <source>
        <strain evidence="2 4">DSM 25227</strain>
    </source>
</reference>
<keyword evidence="3" id="KW-1185">Reference proteome</keyword>
<organism evidence="2 4">
    <name type="scientific">Jannaschia seohaensis</name>
    <dbReference type="NCBI Taxonomy" id="475081"/>
    <lineage>
        <taxon>Bacteria</taxon>
        <taxon>Pseudomonadati</taxon>
        <taxon>Pseudomonadota</taxon>
        <taxon>Alphaproteobacteria</taxon>
        <taxon>Rhodobacterales</taxon>
        <taxon>Roseobacteraceae</taxon>
        <taxon>Jannaschia</taxon>
    </lineage>
</organism>
<protein>
    <submittedName>
        <fullName evidence="2">Uncharacterized protein</fullName>
    </submittedName>
</protein>
<evidence type="ECO:0000313" key="3">
    <source>
        <dbReference type="Proteomes" id="UP000245839"/>
    </source>
</evidence>
<evidence type="ECO:0000313" key="2">
    <source>
        <dbReference type="EMBL" id="SSA38476.1"/>
    </source>
</evidence>
<evidence type="ECO:0000313" key="1">
    <source>
        <dbReference type="EMBL" id="PWJ22198.1"/>
    </source>
</evidence>
<proteinExistence type="predicted"/>
<reference evidence="1 3" key="2">
    <citation type="submission" date="2018-03" db="EMBL/GenBank/DDBJ databases">
        <title>Genomic Encyclopedia of Archaeal and Bacterial Type Strains, Phase II (KMG-II): from individual species to whole genera.</title>
        <authorList>
            <person name="Goeker M."/>
        </authorList>
    </citation>
    <scope>NUCLEOTIDE SEQUENCE [LARGE SCALE GENOMIC DNA]</scope>
    <source>
        <strain evidence="1 3">DSM 25227</strain>
    </source>
</reference>
<gene>
    <name evidence="1" type="ORF">BCF38_101608</name>
    <name evidence="2" type="ORF">SAMN05421539_101608</name>
</gene>
<dbReference type="AlphaFoldDB" id="A0A2Y9A3P1"/>
<dbReference type="RefSeq" id="WP_170125275.1">
    <property type="nucleotide sequence ID" value="NZ_QGDJ01000001.1"/>
</dbReference>
<name>A0A2Y9A3P1_9RHOB</name>
<evidence type="ECO:0000313" key="4">
    <source>
        <dbReference type="Proteomes" id="UP000251571"/>
    </source>
</evidence>
<dbReference type="EMBL" id="UETC01000001">
    <property type="protein sequence ID" value="SSA38476.1"/>
    <property type="molecule type" value="Genomic_DNA"/>
</dbReference>
<dbReference type="Proteomes" id="UP000251571">
    <property type="component" value="Unassembled WGS sequence"/>
</dbReference>
<accession>A0A2Y9A3P1</accession>